<accession>A0A382WVH7</accession>
<organism evidence="1">
    <name type="scientific">marine metagenome</name>
    <dbReference type="NCBI Taxonomy" id="408172"/>
    <lineage>
        <taxon>unclassified sequences</taxon>
        <taxon>metagenomes</taxon>
        <taxon>ecological metagenomes</taxon>
    </lineage>
</organism>
<dbReference type="EMBL" id="UINC01162462">
    <property type="protein sequence ID" value="SVD62228.1"/>
    <property type="molecule type" value="Genomic_DNA"/>
</dbReference>
<reference evidence="1" key="1">
    <citation type="submission" date="2018-05" db="EMBL/GenBank/DDBJ databases">
        <authorList>
            <person name="Lanie J.A."/>
            <person name="Ng W.-L."/>
            <person name="Kazmierczak K.M."/>
            <person name="Andrzejewski T.M."/>
            <person name="Davidsen T.M."/>
            <person name="Wayne K.J."/>
            <person name="Tettelin H."/>
            <person name="Glass J.I."/>
            <person name="Rusch D."/>
            <person name="Podicherti R."/>
            <person name="Tsui H.-C.T."/>
            <person name="Winkler M.E."/>
        </authorList>
    </citation>
    <scope>NUCLEOTIDE SEQUENCE</scope>
</reference>
<protein>
    <recommendedName>
        <fullName evidence="2">SMP-30/Gluconolactonase/LRE-like region domain-containing protein</fullName>
    </recommendedName>
</protein>
<evidence type="ECO:0000313" key="1">
    <source>
        <dbReference type="EMBL" id="SVD62228.1"/>
    </source>
</evidence>
<gene>
    <name evidence="1" type="ORF">METZ01_LOCUS415082</name>
</gene>
<dbReference type="InterPro" id="IPR011042">
    <property type="entry name" value="6-blade_b-propeller_TolB-like"/>
</dbReference>
<dbReference type="Gene3D" id="2.120.10.30">
    <property type="entry name" value="TolB, C-terminal domain"/>
    <property type="match status" value="1"/>
</dbReference>
<sequence>PSGRVLETHPMPFLPSNCTFGDEDLQSLYVTAGGRLWRAHTERKGSLIYPN</sequence>
<proteinExistence type="predicted"/>
<name>A0A382WVH7_9ZZZZ</name>
<dbReference type="SUPFAM" id="SSF63829">
    <property type="entry name" value="Calcium-dependent phosphotriesterase"/>
    <property type="match status" value="1"/>
</dbReference>
<feature type="non-terminal residue" evidence="1">
    <location>
        <position position="1"/>
    </location>
</feature>
<dbReference type="AlphaFoldDB" id="A0A382WVH7"/>
<evidence type="ECO:0008006" key="2">
    <source>
        <dbReference type="Google" id="ProtNLM"/>
    </source>
</evidence>